<proteinExistence type="predicted"/>
<protein>
    <submittedName>
        <fullName evidence="2">Uncharacterized protein</fullName>
    </submittedName>
</protein>
<dbReference type="EnsemblPlants" id="TuG1812G0600002184.01.T03">
    <property type="protein sequence ID" value="TuG1812G0600002184.01.T03"/>
    <property type="gene ID" value="TuG1812G0600002184.01"/>
</dbReference>
<feature type="compositionally biased region" description="Pro residues" evidence="1">
    <location>
        <begin position="43"/>
        <end position="52"/>
    </location>
</feature>
<evidence type="ECO:0000313" key="3">
    <source>
        <dbReference type="Proteomes" id="UP000015106"/>
    </source>
</evidence>
<feature type="region of interest" description="Disordered" evidence="1">
    <location>
        <begin position="34"/>
        <end position="102"/>
    </location>
</feature>
<keyword evidence="3" id="KW-1185">Reference proteome</keyword>
<evidence type="ECO:0000313" key="2">
    <source>
        <dbReference type="EnsemblPlants" id="TuG1812G0600002184.01.T03"/>
    </source>
</evidence>
<organism evidence="2 3">
    <name type="scientific">Triticum urartu</name>
    <name type="common">Red wild einkorn</name>
    <name type="synonym">Crithodium urartu</name>
    <dbReference type="NCBI Taxonomy" id="4572"/>
    <lineage>
        <taxon>Eukaryota</taxon>
        <taxon>Viridiplantae</taxon>
        <taxon>Streptophyta</taxon>
        <taxon>Embryophyta</taxon>
        <taxon>Tracheophyta</taxon>
        <taxon>Spermatophyta</taxon>
        <taxon>Magnoliopsida</taxon>
        <taxon>Liliopsida</taxon>
        <taxon>Poales</taxon>
        <taxon>Poaceae</taxon>
        <taxon>BOP clade</taxon>
        <taxon>Pooideae</taxon>
        <taxon>Triticodae</taxon>
        <taxon>Triticeae</taxon>
        <taxon>Triticinae</taxon>
        <taxon>Triticum</taxon>
    </lineage>
</organism>
<reference evidence="2" key="3">
    <citation type="submission" date="2022-06" db="UniProtKB">
        <authorList>
            <consortium name="EnsemblPlants"/>
        </authorList>
    </citation>
    <scope>IDENTIFICATION</scope>
</reference>
<dbReference type="Gramene" id="TuG1812G0600002184.01.T03">
    <property type="protein sequence ID" value="TuG1812G0600002184.01.T03"/>
    <property type="gene ID" value="TuG1812G0600002184.01"/>
</dbReference>
<dbReference type="AlphaFoldDB" id="A0A8R7QQN9"/>
<name>A0A8R7QQN9_TRIUA</name>
<sequence>MPLSTLASTQPNQGLKLLMSMYLLMLSIGTAPPIPCSSRIGASPPPPPPPSPRVQQRPRRSSSRSGGPWHLRRRPRLEKHGPQRRPDLSGPRAIVRSLSSSNTGLLRKIQMMHSTSWRPPNNKFSQTSLMDLREMLIL</sequence>
<dbReference type="Proteomes" id="UP000015106">
    <property type="component" value="Chromosome 6"/>
</dbReference>
<reference evidence="2" key="2">
    <citation type="submission" date="2018-03" db="EMBL/GenBank/DDBJ databases">
        <title>The Triticum urartu genome reveals the dynamic nature of wheat genome evolution.</title>
        <authorList>
            <person name="Ling H."/>
            <person name="Ma B."/>
            <person name="Shi X."/>
            <person name="Liu H."/>
            <person name="Dong L."/>
            <person name="Sun H."/>
            <person name="Cao Y."/>
            <person name="Gao Q."/>
            <person name="Zheng S."/>
            <person name="Li Y."/>
            <person name="Yu Y."/>
            <person name="Du H."/>
            <person name="Qi M."/>
            <person name="Li Y."/>
            <person name="Yu H."/>
            <person name="Cui Y."/>
            <person name="Wang N."/>
            <person name="Chen C."/>
            <person name="Wu H."/>
            <person name="Zhao Y."/>
            <person name="Zhang J."/>
            <person name="Li Y."/>
            <person name="Zhou W."/>
            <person name="Zhang B."/>
            <person name="Hu W."/>
            <person name="Eijk M."/>
            <person name="Tang J."/>
            <person name="Witsenboer H."/>
            <person name="Zhao S."/>
            <person name="Li Z."/>
            <person name="Zhang A."/>
            <person name="Wang D."/>
            <person name="Liang C."/>
        </authorList>
    </citation>
    <scope>NUCLEOTIDE SEQUENCE [LARGE SCALE GENOMIC DNA]</scope>
    <source>
        <strain evidence="2">cv. G1812</strain>
    </source>
</reference>
<accession>A0A8R7QQN9</accession>
<reference evidence="3" key="1">
    <citation type="journal article" date="2013" name="Nature">
        <title>Draft genome of the wheat A-genome progenitor Triticum urartu.</title>
        <authorList>
            <person name="Ling H.Q."/>
            <person name="Zhao S."/>
            <person name="Liu D."/>
            <person name="Wang J."/>
            <person name="Sun H."/>
            <person name="Zhang C."/>
            <person name="Fan H."/>
            <person name="Li D."/>
            <person name="Dong L."/>
            <person name="Tao Y."/>
            <person name="Gao C."/>
            <person name="Wu H."/>
            <person name="Li Y."/>
            <person name="Cui Y."/>
            <person name="Guo X."/>
            <person name="Zheng S."/>
            <person name="Wang B."/>
            <person name="Yu K."/>
            <person name="Liang Q."/>
            <person name="Yang W."/>
            <person name="Lou X."/>
            <person name="Chen J."/>
            <person name="Feng M."/>
            <person name="Jian J."/>
            <person name="Zhang X."/>
            <person name="Luo G."/>
            <person name="Jiang Y."/>
            <person name="Liu J."/>
            <person name="Wang Z."/>
            <person name="Sha Y."/>
            <person name="Zhang B."/>
            <person name="Wu H."/>
            <person name="Tang D."/>
            <person name="Shen Q."/>
            <person name="Xue P."/>
            <person name="Zou S."/>
            <person name="Wang X."/>
            <person name="Liu X."/>
            <person name="Wang F."/>
            <person name="Yang Y."/>
            <person name="An X."/>
            <person name="Dong Z."/>
            <person name="Zhang K."/>
            <person name="Zhang X."/>
            <person name="Luo M.C."/>
            <person name="Dvorak J."/>
            <person name="Tong Y."/>
            <person name="Wang J."/>
            <person name="Yang H."/>
            <person name="Li Z."/>
            <person name="Wang D."/>
            <person name="Zhang A."/>
            <person name="Wang J."/>
        </authorList>
    </citation>
    <scope>NUCLEOTIDE SEQUENCE</scope>
    <source>
        <strain evidence="3">cv. G1812</strain>
    </source>
</reference>
<feature type="compositionally biased region" description="Basic and acidic residues" evidence="1">
    <location>
        <begin position="78"/>
        <end position="87"/>
    </location>
</feature>
<evidence type="ECO:0000256" key="1">
    <source>
        <dbReference type="SAM" id="MobiDB-lite"/>
    </source>
</evidence>